<dbReference type="EMBL" id="JAUSUL010000002">
    <property type="protein sequence ID" value="MDQ0315508.1"/>
    <property type="molecule type" value="Genomic_DNA"/>
</dbReference>
<proteinExistence type="predicted"/>
<dbReference type="RefSeq" id="WP_306885337.1">
    <property type="nucleotide sequence ID" value="NZ_JAUSUL010000002.1"/>
</dbReference>
<keyword evidence="2" id="KW-1185">Reference proteome</keyword>
<protein>
    <submittedName>
        <fullName evidence="1">Uncharacterized protein</fullName>
    </submittedName>
</protein>
<dbReference type="AlphaFoldDB" id="A0AAE4ASQ5"/>
<sequence>MPHQASSPPDAALPVPAWWNDHVFTLREVASIVDAPPDTVYHWLDVADLQGFPTGKKRGHRSEYTAHHIYTVALLAYLRGAGIRCPNKLIRSAFEFTHAAGEPRAPGEVEEWRPIAGNGVKLAVEAWLVFVAVRHMCEPHFQGDTHV</sequence>
<evidence type="ECO:0000313" key="1">
    <source>
        <dbReference type="EMBL" id="MDQ0315508.1"/>
    </source>
</evidence>
<reference evidence="1" key="1">
    <citation type="submission" date="2023-07" db="EMBL/GenBank/DDBJ databases">
        <title>Genomic Encyclopedia of Type Strains, Phase IV (KMG-IV): sequencing the most valuable type-strain genomes for metagenomic binning, comparative biology and taxonomic classification.</title>
        <authorList>
            <person name="Goeker M."/>
        </authorList>
    </citation>
    <scope>NUCLEOTIDE SEQUENCE</scope>
    <source>
        <strain evidence="1">DSM 21202</strain>
    </source>
</reference>
<accession>A0AAE4ASQ5</accession>
<comment type="caution">
    <text evidence="1">The sequence shown here is derived from an EMBL/GenBank/DDBJ whole genome shotgun (WGS) entry which is preliminary data.</text>
</comment>
<gene>
    <name evidence="1" type="ORF">J2S73_001965</name>
</gene>
<name>A0AAE4ASQ5_9HYPH</name>
<evidence type="ECO:0000313" key="2">
    <source>
        <dbReference type="Proteomes" id="UP001229244"/>
    </source>
</evidence>
<organism evidence="1 2">
    <name type="scientific">Amorphus orientalis</name>
    <dbReference type="NCBI Taxonomy" id="649198"/>
    <lineage>
        <taxon>Bacteria</taxon>
        <taxon>Pseudomonadati</taxon>
        <taxon>Pseudomonadota</taxon>
        <taxon>Alphaproteobacteria</taxon>
        <taxon>Hyphomicrobiales</taxon>
        <taxon>Amorphaceae</taxon>
        <taxon>Amorphus</taxon>
    </lineage>
</organism>
<dbReference type="Proteomes" id="UP001229244">
    <property type="component" value="Unassembled WGS sequence"/>
</dbReference>